<dbReference type="InterPro" id="IPR026325">
    <property type="entry name" value="DUF932"/>
</dbReference>
<dbReference type="Pfam" id="PF06067">
    <property type="entry name" value="DUF932"/>
    <property type="match status" value="1"/>
</dbReference>
<sequence>MAHNLNYNERAQKHSFFSVSEKAWHGLGTLVEAYPTSVEALKFAGLDYSVEKRPLFTIDALDMRRRNEPDPDAIILGASTEVEVPNYFATVRTDSDTVLGVVGKDYSVVQNIEAFEFFDSIVGGGDGILYETAGALGKGERIFITAKLPSYIKVGKDDLIEQYLFLTTSHDGFGSITAAFTPVRIVCNNTLNAALKNSSNSIRIRHSSGAGERLKTAHTLMGISGRIGDEMEQVFNHWATVRISDEEVKKLIQIAMAPNREVLSKLKNGTVDEASSVYKNIVDDVFTYAMANPSQLLDTTKGTLFGAYNAVSGYYQNIRRFKDGESKFKSILEGTAKQRGQSAFNLCLDLGRNENIAFQLN</sequence>
<dbReference type="RefSeq" id="WP_090980413.1">
    <property type="nucleotide sequence ID" value="NZ_FOJM01000002.1"/>
</dbReference>
<evidence type="ECO:0000313" key="2">
    <source>
        <dbReference type="Proteomes" id="UP000198836"/>
    </source>
</evidence>
<proteinExistence type="predicted"/>
<gene>
    <name evidence="1" type="ORF">SAMN04488511_102225</name>
</gene>
<accession>A0A1I0SNM6</accession>
<dbReference type="NCBIfam" id="TIGR03299">
    <property type="entry name" value="LGT_TIGR03299"/>
    <property type="match status" value="1"/>
</dbReference>
<protein>
    <submittedName>
        <fullName evidence="1">Phage/plasmid-like protein TIGR03299</fullName>
    </submittedName>
</protein>
<name>A0A1I0SNM6_9SPHI</name>
<reference evidence="2" key="1">
    <citation type="submission" date="2016-10" db="EMBL/GenBank/DDBJ databases">
        <authorList>
            <person name="Varghese N."/>
            <person name="Submissions S."/>
        </authorList>
    </citation>
    <scope>NUCLEOTIDE SEQUENCE [LARGE SCALE GENOMIC DNA]</scope>
    <source>
        <strain evidence="2">DSM 18130</strain>
    </source>
</reference>
<dbReference type="InterPro" id="IPR017686">
    <property type="entry name" value="Phg/plasmid-like_prot"/>
</dbReference>
<dbReference type="AlphaFoldDB" id="A0A1I0SNM6"/>
<evidence type="ECO:0000313" key="1">
    <source>
        <dbReference type="EMBL" id="SFA41037.1"/>
    </source>
</evidence>
<keyword evidence="2" id="KW-1185">Reference proteome</keyword>
<dbReference type="Proteomes" id="UP000198836">
    <property type="component" value="Unassembled WGS sequence"/>
</dbReference>
<dbReference type="EMBL" id="FOJM01000002">
    <property type="protein sequence ID" value="SFA41037.1"/>
    <property type="molecule type" value="Genomic_DNA"/>
</dbReference>
<dbReference type="OrthoDB" id="576140at2"/>
<organism evidence="1 2">
    <name type="scientific">Pedobacter suwonensis</name>
    <dbReference type="NCBI Taxonomy" id="332999"/>
    <lineage>
        <taxon>Bacteria</taxon>
        <taxon>Pseudomonadati</taxon>
        <taxon>Bacteroidota</taxon>
        <taxon>Sphingobacteriia</taxon>
        <taxon>Sphingobacteriales</taxon>
        <taxon>Sphingobacteriaceae</taxon>
        <taxon>Pedobacter</taxon>
    </lineage>
</organism>
<dbReference type="STRING" id="332999.SAMN04488511_102225"/>